<dbReference type="RefSeq" id="WP_116687292.1">
    <property type="nucleotide sequence ID" value="NZ_CAWNYD010000004.1"/>
</dbReference>
<feature type="transmembrane region" description="Helical" evidence="1">
    <location>
        <begin position="983"/>
        <end position="1008"/>
    </location>
</feature>
<dbReference type="Gene3D" id="3.30.70.1430">
    <property type="entry name" value="Multidrug efflux transporter AcrB pore domain"/>
    <property type="match status" value="2"/>
</dbReference>
<keyword evidence="1" id="KW-1133">Transmembrane helix</keyword>
<feature type="transmembrane region" description="Helical" evidence="1">
    <location>
        <begin position="455"/>
        <end position="478"/>
    </location>
</feature>
<dbReference type="GO" id="GO:0005886">
    <property type="term" value="C:plasma membrane"/>
    <property type="evidence" value="ECO:0007669"/>
    <property type="project" value="TreeGrafter"/>
</dbReference>
<dbReference type="InterPro" id="IPR027463">
    <property type="entry name" value="AcrB_DN_DC_subdom"/>
</dbReference>
<keyword evidence="1" id="KW-0472">Membrane</keyword>
<dbReference type="InterPro" id="IPR001036">
    <property type="entry name" value="Acrflvin-R"/>
</dbReference>
<dbReference type="SUPFAM" id="SSF82866">
    <property type="entry name" value="Multidrug efflux transporter AcrB transmembrane domain"/>
    <property type="match status" value="2"/>
</dbReference>
<feature type="transmembrane region" description="Helical" evidence="1">
    <location>
        <begin position="958"/>
        <end position="977"/>
    </location>
</feature>
<dbReference type="GO" id="GO:0042910">
    <property type="term" value="F:xenobiotic transmembrane transporter activity"/>
    <property type="evidence" value="ECO:0007669"/>
    <property type="project" value="TreeGrafter"/>
</dbReference>
<dbReference type="EMBL" id="QDDL01000004">
    <property type="protein sequence ID" value="PVZ68907.1"/>
    <property type="molecule type" value="Genomic_DNA"/>
</dbReference>
<feature type="transmembrane region" description="Helical" evidence="1">
    <location>
        <begin position="356"/>
        <end position="376"/>
    </location>
</feature>
<dbReference type="Proteomes" id="UP000244906">
    <property type="component" value="Unassembled WGS sequence"/>
</dbReference>
<feature type="transmembrane region" description="Helical" evidence="1">
    <location>
        <begin position="527"/>
        <end position="549"/>
    </location>
</feature>
<proteinExistence type="predicted"/>
<feature type="transmembrane region" description="Helical" evidence="1">
    <location>
        <begin position="330"/>
        <end position="349"/>
    </location>
</feature>
<reference evidence="2 3" key="1">
    <citation type="submission" date="2018-04" db="EMBL/GenBank/DDBJ databases">
        <title>Thalassorhabdus spongiae gen. nov., sp. nov., isolated from a marine sponge in South-West Iceland.</title>
        <authorList>
            <person name="Knobloch S."/>
            <person name="Daussin A."/>
            <person name="Johannsson R."/>
            <person name="Marteinsson V.T."/>
        </authorList>
    </citation>
    <scope>NUCLEOTIDE SEQUENCE [LARGE SCALE GENOMIC DNA]</scope>
    <source>
        <strain evidence="2 3">Hp12</strain>
    </source>
</reference>
<dbReference type="PRINTS" id="PR00702">
    <property type="entry name" value="ACRIFLAVINRP"/>
</dbReference>
<keyword evidence="1" id="KW-0812">Transmembrane</keyword>
<dbReference type="PANTHER" id="PTHR32063:SF33">
    <property type="entry name" value="RND SUPERFAMILY EFFLUX PUMP PERMEASE COMPONENT"/>
    <property type="match status" value="1"/>
</dbReference>
<evidence type="ECO:0000313" key="2">
    <source>
        <dbReference type="EMBL" id="PVZ68907.1"/>
    </source>
</evidence>
<feature type="transmembrane region" description="Helical" evidence="1">
    <location>
        <begin position="382"/>
        <end position="402"/>
    </location>
</feature>
<dbReference type="Gene3D" id="3.30.70.1440">
    <property type="entry name" value="Multidrug efflux transporter AcrB pore domain"/>
    <property type="match status" value="1"/>
</dbReference>
<protein>
    <submittedName>
        <fullName evidence="2">AcrB/AcrD/AcrF family protein</fullName>
    </submittedName>
</protein>
<gene>
    <name evidence="2" type="ORF">DC094_11685</name>
</gene>
<sequence length="1116" mass="122128">MNQVIAWFAGNRVAANLLMLMILVGGIMALPDTRKELFPNLSLDAISISTAYPGASPESVEGQVTDRLEAAIADLEGIRSMTSFSGEHGSSILLEVDYGFSVRVLIDQVKTRLDGVSGLPDDVEASRVKEISAKFEVARLVVSGDIDLRSLGALATRLREKLLEYPSVSDVEVTGLPDQEMLIELSRQTMQRYQITFSEVAAVVRASSLDLPGGSIQTSGGEVLLRGAGLRESVDDYQDLVLRAFPDGSRITLADIAKVSLKFVEDGQRIKHNGQPAVALKVNRVGQENILEISEAMHDLKDNHGMNIPQGVELSMWQDTSKYFRNRVELLTENAAIGLFLVFALLLLFMRLQLAFWVSCGIAVSFLGAFAVLPLFGGSINMVSLFAFILVLGIVVDDAIIVGENIYSKNQAGEEGLDAAINGAIEVAKPVSFAIATTIISFLPLLFLPGPSGKLILAIPLVVIATLLFSWAESLLILPAHLSDGKKPNNYKRSRMVKVQDSFDGWLNRFLKNWYQPFLEKALFWRYATLSAFVGMFVISAVLLSSGWLNTVFFPSVDVDTPSAQLKLAVGSDSKDLEIGLYKLEQSAFELKNRLAQETGQQQINDVVTQWSGDSSGMVLIELVDPAQRSFSGQQIIDRWRKLTGTVAEGARLDFTASTTKPGPDINIELSGLSVEQLKRAAEGLKEALVAFPGVYEIRDSFQQGKQEVRISLKDEARDLGVTFNEIAAQVRQAFHGMELQQIQRGSDEIKVQLRLPEAERRSLWHLENLLINSPGGNAIPLQNLAEISYGLSSSRIKHYEQRRVLNVSAYVDPGINKPKRIMNSLKKDGYLANVSQKWPGVSWSLSGQQRYRDEFTGYLKQGFTMAMLAMYVLMAILFRSYAQPILVMTAVPFGMVGALLGHLVMGVDVTLWSFVGMIAVSGVVVNDNLVLVDYVNRAREKGASLISALKAAGMARFRPIVLTSLTTFAGLLSLMFETSSSAQFLIPMAVSLAFGVLFATLISLVLVPSLYHLLHDWEHWLSNPGKSWFSFWKSSADFDLSAQMSMDQMPLNMTLESAYEAGFQAAVDGFPGGAVDRAAAHTAACPSQFASEELQAGWEAGFADGLEEGNPPVTV</sequence>
<dbReference type="Gene3D" id="3.30.2090.10">
    <property type="entry name" value="Multidrug efflux transporter AcrB TolC docking domain, DN and DC subdomains"/>
    <property type="match status" value="2"/>
</dbReference>
<feature type="transmembrane region" description="Helical" evidence="1">
    <location>
        <begin position="886"/>
        <end position="906"/>
    </location>
</feature>
<dbReference type="OrthoDB" id="5287122at2"/>
<dbReference type="Gene3D" id="3.30.70.1320">
    <property type="entry name" value="Multidrug efflux transporter AcrB pore domain like"/>
    <property type="match status" value="1"/>
</dbReference>
<dbReference type="Pfam" id="PF00873">
    <property type="entry name" value="ACR_tran"/>
    <property type="match status" value="1"/>
</dbReference>
<feature type="transmembrane region" description="Helical" evidence="1">
    <location>
        <begin position="912"/>
        <end position="937"/>
    </location>
</feature>
<organism evidence="2 3">
    <name type="scientific">Pelagibaculum spongiae</name>
    <dbReference type="NCBI Taxonomy" id="2080658"/>
    <lineage>
        <taxon>Bacteria</taxon>
        <taxon>Pseudomonadati</taxon>
        <taxon>Pseudomonadota</taxon>
        <taxon>Gammaproteobacteria</taxon>
        <taxon>Oceanospirillales</taxon>
        <taxon>Pelagibaculum</taxon>
    </lineage>
</organism>
<dbReference type="AlphaFoldDB" id="A0A2V1GW67"/>
<comment type="caution">
    <text evidence="2">The sequence shown here is derived from an EMBL/GenBank/DDBJ whole genome shotgun (WGS) entry which is preliminary data.</text>
</comment>
<evidence type="ECO:0000313" key="3">
    <source>
        <dbReference type="Proteomes" id="UP000244906"/>
    </source>
</evidence>
<dbReference type="SUPFAM" id="SSF82714">
    <property type="entry name" value="Multidrug efflux transporter AcrB TolC docking domain, DN and DC subdomains"/>
    <property type="match status" value="2"/>
</dbReference>
<dbReference type="SUPFAM" id="SSF82693">
    <property type="entry name" value="Multidrug efflux transporter AcrB pore domain, PN1, PN2, PC1 and PC2 subdomains"/>
    <property type="match status" value="2"/>
</dbReference>
<dbReference type="Gene3D" id="1.20.1640.10">
    <property type="entry name" value="Multidrug efflux transporter AcrB transmembrane domain"/>
    <property type="match status" value="2"/>
</dbReference>
<keyword evidence="3" id="KW-1185">Reference proteome</keyword>
<name>A0A2V1GW67_9GAMM</name>
<accession>A0A2V1GW67</accession>
<dbReference type="PANTHER" id="PTHR32063">
    <property type="match status" value="1"/>
</dbReference>
<evidence type="ECO:0000256" key="1">
    <source>
        <dbReference type="SAM" id="Phobius"/>
    </source>
</evidence>
<feature type="transmembrane region" description="Helical" evidence="1">
    <location>
        <begin position="431"/>
        <end position="449"/>
    </location>
</feature>
<feature type="transmembrane region" description="Helical" evidence="1">
    <location>
        <begin position="859"/>
        <end position="879"/>
    </location>
</feature>